<dbReference type="SUPFAM" id="SSF55797">
    <property type="entry name" value="PR-1-like"/>
    <property type="match status" value="1"/>
</dbReference>
<evidence type="ECO:0000313" key="3">
    <source>
        <dbReference type="EnsemblMetazoa" id="G10376.1:cds"/>
    </source>
</evidence>
<dbReference type="InterPro" id="IPR001283">
    <property type="entry name" value="CRISP-related"/>
</dbReference>
<dbReference type="EnsemblMetazoa" id="G10376.1">
    <property type="protein sequence ID" value="G10376.1:cds"/>
    <property type="gene ID" value="G10376"/>
</dbReference>
<dbReference type="AlphaFoldDB" id="A0A8W8HNQ0"/>
<dbReference type="SMART" id="SM00198">
    <property type="entry name" value="SCP"/>
    <property type="match status" value="1"/>
</dbReference>
<feature type="signal peptide" evidence="1">
    <location>
        <begin position="1"/>
        <end position="20"/>
    </location>
</feature>
<keyword evidence="1" id="KW-0732">Signal</keyword>
<proteinExistence type="predicted"/>
<evidence type="ECO:0000259" key="2">
    <source>
        <dbReference type="SMART" id="SM00198"/>
    </source>
</evidence>
<feature type="chain" id="PRO_5036443155" description="SCP domain-containing protein" evidence="1">
    <location>
        <begin position="21"/>
        <end position="186"/>
    </location>
</feature>
<dbReference type="PANTHER" id="PTHR10334">
    <property type="entry name" value="CYSTEINE-RICH SECRETORY PROTEIN-RELATED"/>
    <property type="match status" value="1"/>
</dbReference>
<dbReference type="Gene3D" id="3.40.33.10">
    <property type="entry name" value="CAP"/>
    <property type="match status" value="1"/>
</dbReference>
<dbReference type="Proteomes" id="UP000005408">
    <property type="component" value="Unassembled WGS sequence"/>
</dbReference>
<feature type="domain" description="SCP" evidence="2">
    <location>
        <begin position="17"/>
        <end position="158"/>
    </location>
</feature>
<name>A0A8W8HNQ0_MAGGI</name>
<evidence type="ECO:0000256" key="1">
    <source>
        <dbReference type="SAM" id="SignalP"/>
    </source>
</evidence>
<evidence type="ECO:0000313" key="4">
    <source>
        <dbReference type="Proteomes" id="UP000005408"/>
    </source>
</evidence>
<reference evidence="3" key="1">
    <citation type="submission" date="2022-08" db="UniProtKB">
        <authorList>
            <consortium name="EnsemblMetazoa"/>
        </authorList>
    </citation>
    <scope>IDENTIFICATION</scope>
    <source>
        <strain evidence="3">05x7-T-G4-1.051#20</strain>
    </source>
</reference>
<dbReference type="Pfam" id="PF00188">
    <property type="entry name" value="CAP"/>
    <property type="match status" value="1"/>
</dbReference>
<keyword evidence="4" id="KW-1185">Reference proteome</keyword>
<protein>
    <recommendedName>
        <fullName evidence="2">SCP domain-containing protein</fullName>
    </recommendedName>
</protein>
<sequence>MSSLWVVLLVTVSLSLHVSSDFVELHNTKRSNTGASNMNKVRLSPELQMIAQAHAERCENKTNPNLSTLSKTFKDVGENIHFTTIENYNMIKDQGVVNAWSKVFSYHYSSNTCIDVGYCEKFKQVVRAETEFIGCGQAMCGSNVFTVCNYAPRGNPNERPYLRGGICNNCTAGYSCDTDGLCFVPC</sequence>
<dbReference type="InterPro" id="IPR035940">
    <property type="entry name" value="CAP_sf"/>
</dbReference>
<accession>A0A8W8HNQ0</accession>
<organism evidence="3 4">
    <name type="scientific">Magallana gigas</name>
    <name type="common">Pacific oyster</name>
    <name type="synonym">Crassostrea gigas</name>
    <dbReference type="NCBI Taxonomy" id="29159"/>
    <lineage>
        <taxon>Eukaryota</taxon>
        <taxon>Metazoa</taxon>
        <taxon>Spiralia</taxon>
        <taxon>Lophotrochozoa</taxon>
        <taxon>Mollusca</taxon>
        <taxon>Bivalvia</taxon>
        <taxon>Autobranchia</taxon>
        <taxon>Pteriomorphia</taxon>
        <taxon>Ostreida</taxon>
        <taxon>Ostreoidea</taxon>
        <taxon>Ostreidae</taxon>
        <taxon>Magallana</taxon>
    </lineage>
</organism>
<dbReference type="InterPro" id="IPR014044">
    <property type="entry name" value="CAP_dom"/>
</dbReference>